<proteinExistence type="predicted"/>
<accession>A0A9N9UGM1</accession>
<dbReference type="OrthoDB" id="103819at2759"/>
<organism evidence="1 2">
    <name type="scientific">Clonostachys byssicola</name>
    <dbReference type="NCBI Taxonomy" id="160290"/>
    <lineage>
        <taxon>Eukaryota</taxon>
        <taxon>Fungi</taxon>
        <taxon>Dikarya</taxon>
        <taxon>Ascomycota</taxon>
        <taxon>Pezizomycotina</taxon>
        <taxon>Sordariomycetes</taxon>
        <taxon>Hypocreomycetidae</taxon>
        <taxon>Hypocreales</taxon>
        <taxon>Bionectriaceae</taxon>
        <taxon>Clonostachys</taxon>
    </lineage>
</organism>
<comment type="caution">
    <text evidence="1">The sequence shown here is derived from an EMBL/GenBank/DDBJ whole genome shotgun (WGS) entry which is preliminary data.</text>
</comment>
<evidence type="ECO:0000313" key="1">
    <source>
        <dbReference type="EMBL" id="CAG9990391.1"/>
    </source>
</evidence>
<reference evidence="2" key="1">
    <citation type="submission" date="2019-06" db="EMBL/GenBank/DDBJ databases">
        <authorList>
            <person name="Broberg M."/>
        </authorList>
    </citation>
    <scope>NUCLEOTIDE SEQUENCE [LARGE SCALE GENOMIC DNA]</scope>
</reference>
<keyword evidence="2" id="KW-1185">Reference proteome</keyword>
<sequence>MSKDPLDVITKQAFHSMESELAGPFITNARRAASNLKMLLAPHLANIQALLSLHLIVYPKELCLRYSTKLSTSHT</sequence>
<dbReference type="AlphaFoldDB" id="A0A9N9UGM1"/>
<reference evidence="1 2" key="2">
    <citation type="submission" date="2021-10" db="EMBL/GenBank/DDBJ databases">
        <authorList>
            <person name="Piombo E."/>
        </authorList>
    </citation>
    <scope>NUCLEOTIDE SEQUENCE [LARGE SCALE GENOMIC DNA]</scope>
</reference>
<dbReference type="Proteomes" id="UP000754883">
    <property type="component" value="Unassembled WGS sequence"/>
</dbReference>
<gene>
    <name evidence="1" type="ORF">CBYS24578_00017317</name>
</gene>
<dbReference type="EMBL" id="CABFNO020001472">
    <property type="protein sequence ID" value="CAG9990391.1"/>
    <property type="molecule type" value="Genomic_DNA"/>
</dbReference>
<name>A0A9N9UGM1_9HYPO</name>
<protein>
    <submittedName>
        <fullName evidence="1">Uncharacterized protein</fullName>
    </submittedName>
</protein>
<evidence type="ECO:0000313" key="2">
    <source>
        <dbReference type="Proteomes" id="UP000754883"/>
    </source>
</evidence>